<feature type="transmembrane region" description="Helical" evidence="6">
    <location>
        <begin position="431"/>
        <end position="453"/>
    </location>
</feature>
<keyword evidence="4 6" id="KW-1133">Transmembrane helix</keyword>
<keyword evidence="2" id="KW-0813">Transport</keyword>
<dbReference type="EMBL" id="CP018622">
    <property type="protein sequence ID" value="AUJ24323.1"/>
    <property type="molecule type" value="Genomic_DNA"/>
</dbReference>
<dbReference type="InterPro" id="IPR020846">
    <property type="entry name" value="MFS_dom"/>
</dbReference>
<evidence type="ECO:0000259" key="7">
    <source>
        <dbReference type="PROSITE" id="PS50850"/>
    </source>
</evidence>
<protein>
    <submittedName>
        <fullName evidence="8">Multidrug resistance protein stp</fullName>
    </submittedName>
</protein>
<keyword evidence="3 6" id="KW-0812">Transmembrane</keyword>
<feature type="transmembrane region" description="Helical" evidence="6">
    <location>
        <begin position="12"/>
        <end position="33"/>
    </location>
</feature>
<evidence type="ECO:0000256" key="5">
    <source>
        <dbReference type="ARBA" id="ARBA00023136"/>
    </source>
</evidence>
<dbReference type="AlphaFoldDB" id="A0A2K9IZW3"/>
<proteinExistence type="predicted"/>
<accession>A0A2K9IZW3</accession>
<dbReference type="Proteomes" id="UP000234237">
    <property type="component" value="Chromosome"/>
</dbReference>
<gene>
    <name evidence="8" type="primary">stp_2</name>
    <name evidence="8" type="ORF">A21D_01224</name>
</gene>
<reference evidence="9" key="1">
    <citation type="submission" date="2016-11" db="EMBL/GenBank/DDBJ databases">
        <title>Complete genome sequence of Virgibacillus pantothenticus 21D, a halophilic bacterium isolated from the deep hypersaline anoxic basin Discovery in the Mediterranean Sea.</title>
        <authorList>
            <person name="Zeaiter Z."/>
            <person name="Booth J.M."/>
            <person name="Prosdocimi E.M."/>
            <person name="Mapelli F."/>
            <person name="Fusi M."/>
            <person name="Daffonchio D."/>
            <person name="Borin S."/>
            <person name="Crotti E."/>
        </authorList>
    </citation>
    <scope>NUCLEOTIDE SEQUENCE [LARGE SCALE GENOMIC DNA]</scope>
    <source>
        <strain evidence="9">21D</strain>
    </source>
</reference>
<dbReference type="Pfam" id="PF07690">
    <property type="entry name" value="MFS_1"/>
    <property type="match status" value="1"/>
</dbReference>
<feature type="transmembrane region" description="Helical" evidence="6">
    <location>
        <begin position="337"/>
        <end position="358"/>
    </location>
</feature>
<dbReference type="InterPro" id="IPR011701">
    <property type="entry name" value="MFS"/>
</dbReference>
<sequence length="460" mass="50821">MIANQDTYYKYRWWALAIVLLPTLLISLNNYMLQIALPNIQSDLHLSFTTAQILFSCYAIGLAVLLIVGGKLGDMYGRRKTLWFGVALFVLSSLIGGLTSIITLLIGMRLVQGIAAAIIQPQVLAIVQVIFPSHEQRIAFSLYGAVIGIAFAFGLILGGVIIDWNLWGLTWRNVFFVNIPFGILVLILLPLIPKDSNMLKIKIDWLGTAILMSSILLAIATLTNSQNHGFSILTISTLILTILSILLFIKIEKEQQHPLIDLNIFTNKRFSLGIISLFSIYLSMFALFFILSYYAQNFLGYDAKATSIIYLPIGIGFFISSLLTAQITKFLRGLTLFYGALVMSICIVSLAIVLHFSWTLQDTFVIVILFIYGLSLGLATTPLASVILHGLPLKIVGVASGIFNTTMYLANSFAVAFISILFSSFMLPSTAFLMCLISISIASLIAASLFYYYQRTVSTM</sequence>
<dbReference type="RefSeq" id="WP_101933008.1">
    <property type="nucleotide sequence ID" value="NZ_CP018622.1"/>
</dbReference>
<feature type="transmembrane region" description="Helical" evidence="6">
    <location>
        <begin position="113"/>
        <end position="131"/>
    </location>
</feature>
<feature type="transmembrane region" description="Helical" evidence="6">
    <location>
        <begin position="205"/>
        <end position="223"/>
    </location>
</feature>
<feature type="domain" description="Major facilitator superfamily (MFS) profile" evidence="7">
    <location>
        <begin position="15"/>
        <end position="455"/>
    </location>
</feature>
<comment type="subcellular location">
    <subcellularLocation>
        <location evidence="1">Cell membrane</location>
        <topology evidence="1">Multi-pass membrane protein</topology>
    </subcellularLocation>
</comment>
<dbReference type="Gene3D" id="1.20.1720.10">
    <property type="entry name" value="Multidrug resistance protein D"/>
    <property type="match status" value="1"/>
</dbReference>
<dbReference type="InterPro" id="IPR036259">
    <property type="entry name" value="MFS_trans_sf"/>
</dbReference>
<feature type="transmembrane region" description="Helical" evidence="6">
    <location>
        <begin position="138"/>
        <end position="162"/>
    </location>
</feature>
<keyword evidence="5 6" id="KW-0472">Membrane</keyword>
<feature type="transmembrane region" description="Helical" evidence="6">
    <location>
        <begin position="307"/>
        <end position="325"/>
    </location>
</feature>
<name>A0A2K9IZW3_9BACI</name>
<evidence type="ECO:0000313" key="8">
    <source>
        <dbReference type="EMBL" id="AUJ24323.1"/>
    </source>
</evidence>
<evidence type="ECO:0000256" key="2">
    <source>
        <dbReference type="ARBA" id="ARBA00022448"/>
    </source>
</evidence>
<feature type="transmembrane region" description="Helical" evidence="6">
    <location>
        <begin position="53"/>
        <end position="70"/>
    </location>
</feature>
<evidence type="ECO:0000256" key="3">
    <source>
        <dbReference type="ARBA" id="ARBA00022692"/>
    </source>
</evidence>
<evidence type="ECO:0000256" key="4">
    <source>
        <dbReference type="ARBA" id="ARBA00022989"/>
    </source>
</evidence>
<evidence type="ECO:0000313" key="9">
    <source>
        <dbReference type="Proteomes" id="UP000234237"/>
    </source>
</evidence>
<evidence type="ECO:0000256" key="1">
    <source>
        <dbReference type="ARBA" id="ARBA00004651"/>
    </source>
</evidence>
<feature type="transmembrane region" description="Helical" evidence="6">
    <location>
        <begin position="270"/>
        <end position="295"/>
    </location>
</feature>
<dbReference type="PANTHER" id="PTHR42718">
    <property type="entry name" value="MAJOR FACILITATOR SUPERFAMILY MULTIDRUG TRANSPORTER MFSC"/>
    <property type="match status" value="1"/>
</dbReference>
<feature type="transmembrane region" description="Helical" evidence="6">
    <location>
        <begin position="229"/>
        <end position="249"/>
    </location>
</feature>
<dbReference type="PROSITE" id="PS50850">
    <property type="entry name" value="MFS"/>
    <property type="match status" value="1"/>
</dbReference>
<dbReference type="GO" id="GO:0022857">
    <property type="term" value="F:transmembrane transporter activity"/>
    <property type="evidence" value="ECO:0007669"/>
    <property type="project" value="InterPro"/>
</dbReference>
<evidence type="ECO:0000256" key="6">
    <source>
        <dbReference type="SAM" id="Phobius"/>
    </source>
</evidence>
<dbReference type="GO" id="GO:0005886">
    <property type="term" value="C:plasma membrane"/>
    <property type="evidence" value="ECO:0007669"/>
    <property type="project" value="UniProtKB-SubCell"/>
</dbReference>
<organism evidence="8 9">
    <name type="scientific">Virgibacillus dokdonensis</name>
    <dbReference type="NCBI Taxonomy" id="302167"/>
    <lineage>
        <taxon>Bacteria</taxon>
        <taxon>Bacillati</taxon>
        <taxon>Bacillota</taxon>
        <taxon>Bacilli</taxon>
        <taxon>Bacillales</taxon>
        <taxon>Bacillaceae</taxon>
        <taxon>Virgibacillus</taxon>
    </lineage>
</organism>
<feature type="transmembrane region" description="Helical" evidence="6">
    <location>
        <begin position="364"/>
        <end position="388"/>
    </location>
</feature>
<dbReference type="SUPFAM" id="SSF103473">
    <property type="entry name" value="MFS general substrate transporter"/>
    <property type="match status" value="1"/>
</dbReference>
<dbReference type="PANTHER" id="PTHR42718:SF39">
    <property type="entry name" value="ACTINORHODIN TRANSPORTER-RELATED"/>
    <property type="match status" value="1"/>
</dbReference>
<feature type="transmembrane region" description="Helical" evidence="6">
    <location>
        <begin position="82"/>
        <end position="107"/>
    </location>
</feature>
<dbReference type="PRINTS" id="PR01036">
    <property type="entry name" value="TCRTETB"/>
</dbReference>
<dbReference type="Gene3D" id="1.20.1250.20">
    <property type="entry name" value="MFS general substrate transporter like domains"/>
    <property type="match status" value="1"/>
</dbReference>
<feature type="transmembrane region" description="Helical" evidence="6">
    <location>
        <begin position="174"/>
        <end position="193"/>
    </location>
</feature>
<dbReference type="CDD" id="cd17321">
    <property type="entry name" value="MFS_MMR_MDR_like"/>
    <property type="match status" value="1"/>
</dbReference>
<dbReference type="KEGG" id="vpn:A21D_01224"/>